<protein>
    <submittedName>
        <fullName evidence="2">Uncharacterized protein</fullName>
    </submittedName>
</protein>
<name>A0A1I7Y6F5_9BILA</name>
<proteinExistence type="predicted"/>
<dbReference type="AlphaFoldDB" id="A0A1I7Y6F5"/>
<evidence type="ECO:0000313" key="1">
    <source>
        <dbReference type="Proteomes" id="UP000095287"/>
    </source>
</evidence>
<dbReference type="Proteomes" id="UP000095287">
    <property type="component" value="Unplaced"/>
</dbReference>
<keyword evidence="1" id="KW-1185">Reference proteome</keyword>
<reference evidence="2" key="1">
    <citation type="submission" date="2016-11" db="UniProtKB">
        <authorList>
            <consortium name="WormBaseParasite"/>
        </authorList>
    </citation>
    <scope>IDENTIFICATION</scope>
</reference>
<accession>A0A1I7Y6F5</accession>
<evidence type="ECO:0000313" key="2">
    <source>
        <dbReference type="WBParaSite" id="L893_g13149.t1"/>
    </source>
</evidence>
<dbReference type="WBParaSite" id="L893_g13149.t1">
    <property type="protein sequence ID" value="L893_g13149.t1"/>
    <property type="gene ID" value="L893_g13149"/>
</dbReference>
<organism evidence="1 2">
    <name type="scientific">Steinernema glaseri</name>
    <dbReference type="NCBI Taxonomy" id="37863"/>
    <lineage>
        <taxon>Eukaryota</taxon>
        <taxon>Metazoa</taxon>
        <taxon>Ecdysozoa</taxon>
        <taxon>Nematoda</taxon>
        <taxon>Chromadorea</taxon>
        <taxon>Rhabditida</taxon>
        <taxon>Tylenchina</taxon>
        <taxon>Panagrolaimomorpha</taxon>
        <taxon>Strongyloidoidea</taxon>
        <taxon>Steinernematidae</taxon>
        <taxon>Steinernema</taxon>
    </lineage>
</organism>
<sequence length="115" mass="12542">MSSPHNGAFQRDGLVGLSAAFGSSLRGGDSPNVHPTVLPMFIVTARNTHCRCRASLPDGRGSWEPPPHAQALSAFAPSNLHFNLKSSRIHRYSPYESQRACTKDDKFKARDALPL</sequence>